<dbReference type="PANTHER" id="PTHR40370:SF1">
    <property type="entry name" value="DUF3074 DOMAIN-CONTAINING PROTEIN"/>
    <property type="match status" value="1"/>
</dbReference>
<reference evidence="3 4" key="1">
    <citation type="submission" date="2017-06" db="EMBL/GenBank/DDBJ databases">
        <title>Ant-infecting Ophiocordyceps genomes reveal a high diversity of potential behavioral manipulation genes and a possible major role for enterotoxins.</title>
        <authorList>
            <person name="De Bekker C."/>
            <person name="Evans H.C."/>
            <person name="Brachmann A."/>
            <person name="Hughes D.P."/>
        </authorList>
    </citation>
    <scope>NUCLEOTIDE SEQUENCE [LARGE SCALE GENOMIC DNA]</scope>
    <source>
        <strain evidence="3 4">Map64</strain>
    </source>
</reference>
<name>A0A2C5XUB9_9HYPO</name>
<dbReference type="OrthoDB" id="6423603at2759"/>
<proteinExistence type="predicted"/>
<dbReference type="PANTHER" id="PTHR40370">
    <property type="entry name" value="EXPRESSED PROTEIN"/>
    <property type="match status" value="1"/>
</dbReference>
<comment type="caution">
    <text evidence="3">The sequence shown here is derived from an EMBL/GenBank/DDBJ whole genome shotgun (WGS) entry which is preliminary data.</text>
</comment>
<sequence>MTMAEEQGALLGLQGIAIPQACATAKDLKPLVESMLQQGLDLLSSMPSEASPQTEQGARGPQWRSKGSKRFAHSAAAVELFEARVAKADRQETWAARRSVHNEAAAAGTASWEEWLWCFKESHAEAEKDFTPSIVSTRSSQQWDCSGIEVELGSDSWAEWTLRVDESVHQLPGPLRQRVFGVLQATTALRGRRDFVVVQIAVKDDSASQHSRLVRGAYTSVERVRDLGAGRIEWTMATVSDAKGVLPAWMQRMAVPRQIAKDVDLFLAWRARERQSPP</sequence>
<dbReference type="SUPFAM" id="SSF55961">
    <property type="entry name" value="Bet v1-like"/>
    <property type="match status" value="1"/>
</dbReference>
<evidence type="ECO:0000313" key="3">
    <source>
        <dbReference type="EMBL" id="PHH60047.1"/>
    </source>
</evidence>
<dbReference type="InterPro" id="IPR024500">
    <property type="entry name" value="DUF3074"/>
</dbReference>
<dbReference type="InterPro" id="IPR023393">
    <property type="entry name" value="START-like_dom_sf"/>
</dbReference>
<organism evidence="3 4">
    <name type="scientific">Ophiocordyceps australis</name>
    <dbReference type="NCBI Taxonomy" id="1399860"/>
    <lineage>
        <taxon>Eukaryota</taxon>
        <taxon>Fungi</taxon>
        <taxon>Dikarya</taxon>
        <taxon>Ascomycota</taxon>
        <taxon>Pezizomycotina</taxon>
        <taxon>Sordariomycetes</taxon>
        <taxon>Hypocreomycetidae</taxon>
        <taxon>Hypocreales</taxon>
        <taxon>Ophiocordycipitaceae</taxon>
        <taxon>Ophiocordyceps</taxon>
    </lineage>
</organism>
<gene>
    <name evidence="3" type="ORF">CDD81_2176</name>
</gene>
<protein>
    <recommendedName>
        <fullName evidence="2">DUF3074 domain-containing protein</fullName>
    </recommendedName>
</protein>
<feature type="region of interest" description="Disordered" evidence="1">
    <location>
        <begin position="45"/>
        <end position="66"/>
    </location>
</feature>
<dbReference type="EMBL" id="NJET01000166">
    <property type="protein sequence ID" value="PHH60047.1"/>
    <property type="molecule type" value="Genomic_DNA"/>
</dbReference>
<dbReference type="AlphaFoldDB" id="A0A2C5XUB9"/>
<dbReference type="STRING" id="1399860.A0A2C5XUB9"/>
<feature type="compositionally biased region" description="Polar residues" evidence="1">
    <location>
        <begin position="45"/>
        <end position="56"/>
    </location>
</feature>
<dbReference type="Proteomes" id="UP000226192">
    <property type="component" value="Unassembled WGS sequence"/>
</dbReference>
<evidence type="ECO:0000313" key="4">
    <source>
        <dbReference type="Proteomes" id="UP000226192"/>
    </source>
</evidence>
<accession>A0A2C5XUB9</accession>
<evidence type="ECO:0000259" key="2">
    <source>
        <dbReference type="Pfam" id="PF11274"/>
    </source>
</evidence>
<evidence type="ECO:0000256" key="1">
    <source>
        <dbReference type="SAM" id="MobiDB-lite"/>
    </source>
</evidence>
<dbReference type="Gene3D" id="3.30.530.20">
    <property type="match status" value="1"/>
</dbReference>
<dbReference type="Pfam" id="PF11274">
    <property type="entry name" value="DUF3074"/>
    <property type="match status" value="1"/>
</dbReference>
<keyword evidence="4" id="KW-1185">Reference proteome</keyword>
<feature type="domain" description="DUF3074" evidence="2">
    <location>
        <begin position="94"/>
        <end position="269"/>
    </location>
</feature>